<sequence>MKALITRGCTTNHGGIIHEADDSFIVQGKAVHLDGMKHFCPQCKVISYAIASNTGFMMVGSRTIVGDGDSSTCGAKYIKNQDLVVRDGGINIGTRISHSNELPKQNEVFDEQIIAVDQNSQYLSNTTFYIETVEGKIYQGMTDFDGKTPRITTNVSSELRIWLGDDAELMINKE</sequence>
<dbReference type="Proteomes" id="UP000280405">
    <property type="component" value="Unassembled WGS sequence"/>
</dbReference>
<name>A0A3A8FBL9_9GAMM</name>
<organism evidence="1 2">
    <name type="scientific">Acinetobacter rongchengensis</name>
    <dbReference type="NCBI Taxonomy" id="2419601"/>
    <lineage>
        <taxon>Bacteria</taxon>
        <taxon>Pseudomonadati</taxon>
        <taxon>Pseudomonadota</taxon>
        <taxon>Gammaproteobacteria</taxon>
        <taxon>Moraxellales</taxon>
        <taxon>Moraxellaceae</taxon>
        <taxon>Acinetobacter</taxon>
    </lineage>
</organism>
<dbReference type="OrthoDB" id="6659501at2"/>
<proteinExistence type="predicted"/>
<protein>
    <submittedName>
        <fullName evidence="1">PAAR domain-containing protein</fullName>
    </submittedName>
</protein>
<dbReference type="RefSeq" id="WP_120383693.1">
    <property type="nucleotide sequence ID" value="NZ_RAXT01000010.1"/>
</dbReference>
<evidence type="ECO:0000313" key="1">
    <source>
        <dbReference type="EMBL" id="RKG38601.1"/>
    </source>
</evidence>
<dbReference type="InterPro" id="IPR008727">
    <property type="entry name" value="PAAR_motif"/>
</dbReference>
<comment type="caution">
    <text evidence="1">The sequence shown here is derived from an EMBL/GenBank/DDBJ whole genome shotgun (WGS) entry which is preliminary data.</text>
</comment>
<reference evidence="1 2" key="1">
    <citation type="submission" date="2018-09" db="EMBL/GenBank/DDBJ databases">
        <title>The draft genome of Acinetobacter spp. strains.</title>
        <authorList>
            <person name="Qin J."/>
            <person name="Feng Y."/>
            <person name="Zong Z."/>
        </authorList>
    </citation>
    <scope>NUCLEOTIDE SEQUENCE [LARGE SCALE GENOMIC DNA]</scope>
    <source>
        <strain evidence="1 2">WCHAc060115</strain>
    </source>
</reference>
<accession>A0A3A8FBL9</accession>
<gene>
    <name evidence="1" type="ORF">D7V20_07515</name>
</gene>
<dbReference type="EMBL" id="RAXT01000010">
    <property type="protein sequence ID" value="RKG38601.1"/>
    <property type="molecule type" value="Genomic_DNA"/>
</dbReference>
<dbReference type="Pfam" id="PF05488">
    <property type="entry name" value="PAAR_motif"/>
    <property type="match status" value="1"/>
</dbReference>
<keyword evidence="2" id="KW-1185">Reference proteome</keyword>
<evidence type="ECO:0000313" key="2">
    <source>
        <dbReference type="Proteomes" id="UP000280405"/>
    </source>
</evidence>
<dbReference type="AlphaFoldDB" id="A0A3A8FBL9"/>
<dbReference type="CDD" id="cd14744">
    <property type="entry name" value="PAAR_CT_2"/>
    <property type="match status" value="1"/>
</dbReference>